<gene>
    <name evidence="1" type="ORF">PBT88_16455</name>
</gene>
<protein>
    <recommendedName>
        <fullName evidence="3">YubB ferredoxin-like domain-containing protein</fullName>
    </recommendedName>
</protein>
<dbReference type="RefSeq" id="WP_270076392.1">
    <property type="nucleotide sequence ID" value="NZ_CP115174.1"/>
</dbReference>
<evidence type="ECO:0000313" key="1">
    <source>
        <dbReference type="EMBL" id="WBO21744.1"/>
    </source>
</evidence>
<sequence length="218" mass="23920">MADYFVQTCFAFDCSNDEAALLAEARQVATDLFVGFDPAPRSEAFGAVFPATIEGDWKSGFLELFDDPRFPEFGADISVADCPEALRSRRVTISGRRDFQFDAIAALIQRCCKTSLAAAPVTFEWGYSCNQARLDGFGGGWCVVFADRIRSGTTADAIDALINPAHEVANDTTSVWDEDPDHPVADWQYEVANGDTRLGYHGWIAGRRQNDGQAADDR</sequence>
<proteinExistence type="predicted"/>
<organism evidence="1 2">
    <name type="scientific">Sphingomonas abietis</name>
    <dbReference type="NCBI Taxonomy" id="3012344"/>
    <lineage>
        <taxon>Bacteria</taxon>
        <taxon>Pseudomonadati</taxon>
        <taxon>Pseudomonadota</taxon>
        <taxon>Alphaproteobacteria</taxon>
        <taxon>Sphingomonadales</taxon>
        <taxon>Sphingomonadaceae</taxon>
        <taxon>Sphingomonas</taxon>
    </lineage>
</organism>
<reference evidence="1 2" key="1">
    <citation type="submission" date="2022-12" db="EMBL/GenBank/DDBJ databases">
        <title>Sphingomonas abieness sp. nov., an endophytic bacterium isolated from Abies koreana.</title>
        <authorList>
            <person name="Jiang L."/>
            <person name="Lee J."/>
        </authorList>
    </citation>
    <scope>NUCLEOTIDE SEQUENCE [LARGE SCALE GENOMIC DNA]</scope>
    <source>
        <strain evidence="2">PAMB 00755</strain>
    </source>
</reference>
<dbReference type="EMBL" id="CP115174">
    <property type="protein sequence ID" value="WBO21744.1"/>
    <property type="molecule type" value="Genomic_DNA"/>
</dbReference>
<dbReference type="Proteomes" id="UP001210865">
    <property type="component" value="Chromosome"/>
</dbReference>
<evidence type="ECO:0000313" key="2">
    <source>
        <dbReference type="Proteomes" id="UP001210865"/>
    </source>
</evidence>
<keyword evidence="2" id="KW-1185">Reference proteome</keyword>
<accession>A0ABY7NJP6</accession>
<evidence type="ECO:0008006" key="3">
    <source>
        <dbReference type="Google" id="ProtNLM"/>
    </source>
</evidence>
<name>A0ABY7NJP6_9SPHN</name>